<dbReference type="GO" id="GO:0005524">
    <property type="term" value="F:ATP binding"/>
    <property type="evidence" value="ECO:0007669"/>
    <property type="project" value="UniProtKB-KW"/>
</dbReference>
<dbReference type="EC" id="6.2.1.3" evidence="13"/>
<evidence type="ECO:0000256" key="12">
    <source>
        <dbReference type="ARBA" id="ARBA00049139"/>
    </source>
</evidence>
<comment type="catalytic activity">
    <reaction evidence="8">
        <text>12-hydroxy-(5Z,8Z,10E,14Z)-eicosatetraenoate + ATP + CoA = 12-hydroxy-(5Z,8Z,10E,14Z)-eicosatetraenoyl-CoA + AMP + diphosphate</text>
        <dbReference type="Rhea" id="RHEA:52112"/>
        <dbReference type="ChEBI" id="CHEBI:30616"/>
        <dbReference type="ChEBI" id="CHEBI:33019"/>
        <dbReference type="ChEBI" id="CHEBI:57287"/>
        <dbReference type="ChEBI" id="CHEBI:90718"/>
        <dbReference type="ChEBI" id="CHEBI:136408"/>
        <dbReference type="ChEBI" id="CHEBI:456215"/>
    </reaction>
    <physiologicalReaction direction="left-to-right" evidence="8">
        <dbReference type="Rhea" id="RHEA:52113"/>
    </physiologicalReaction>
</comment>
<comment type="catalytic activity">
    <reaction evidence="9">
        <text>15-hydroxy-(5Z,8Z,11Z,13E)-eicosatetraenoate + ATP + CoA = 15-hydroxy-(5Z,8Z,11Z,13E)-eicosatetraenoyl-CoA + AMP + diphosphate</text>
        <dbReference type="Rhea" id="RHEA:52116"/>
        <dbReference type="ChEBI" id="CHEBI:30616"/>
        <dbReference type="ChEBI" id="CHEBI:33019"/>
        <dbReference type="ChEBI" id="CHEBI:57287"/>
        <dbReference type="ChEBI" id="CHEBI:78832"/>
        <dbReference type="ChEBI" id="CHEBI:136409"/>
        <dbReference type="ChEBI" id="CHEBI:456215"/>
    </reaction>
    <physiologicalReaction direction="left-to-right" evidence="9">
        <dbReference type="Rhea" id="RHEA:52117"/>
    </physiologicalReaction>
</comment>
<evidence type="ECO:0000256" key="9">
    <source>
        <dbReference type="ARBA" id="ARBA00024532"/>
    </source>
</evidence>
<comment type="catalytic activity">
    <reaction evidence="6">
        <text>5-hydroxy-(6E,8Z,11Z,14Z)-eicosatetraenoate + ATP + CoA = 5-hydroxy-(6E,8Z,11Z,14Z)-eicosatetraenoyl-CoA + AMP + diphosphate</text>
        <dbReference type="Rhea" id="RHEA:52108"/>
        <dbReference type="ChEBI" id="CHEBI:30616"/>
        <dbReference type="ChEBI" id="CHEBI:33019"/>
        <dbReference type="ChEBI" id="CHEBI:57287"/>
        <dbReference type="ChEBI" id="CHEBI:65341"/>
        <dbReference type="ChEBI" id="CHEBI:136407"/>
        <dbReference type="ChEBI" id="CHEBI:456215"/>
    </reaction>
    <physiologicalReaction direction="left-to-right" evidence="6">
        <dbReference type="Rhea" id="RHEA:52109"/>
    </physiologicalReaction>
</comment>
<evidence type="ECO:0000256" key="4">
    <source>
        <dbReference type="ARBA" id="ARBA00022832"/>
    </source>
</evidence>
<gene>
    <name evidence="15" type="ORF">PMEA_00019781</name>
</gene>
<keyword evidence="4 13" id="KW-0276">Fatty acid metabolism</keyword>
<evidence type="ECO:0000259" key="14">
    <source>
        <dbReference type="Pfam" id="PF00501"/>
    </source>
</evidence>
<comment type="catalytic activity">
    <reaction evidence="12">
        <text>hexadecanoate + ATP + CoA = hexadecanoyl-CoA + AMP + diphosphate</text>
        <dbReference type="Rhea" id="RHEA:30751"/>
        <dbReference type="ChEBI" id="CHEBI:7896"/>
        <dbReference type="ChEBI" id="CHEBI:30616"/>
        <dbReference type="ChEBI" id="CHEBI:33019"/>
        <dbReference type="ChEBI" id="CHEBI:57287"/>
        <dbReference type="ChEBI" id="CHEBI:57379"/>
        <dbReference type="ChEBI" id="CHEBI:456215"/>
    </reaction>
    <physiologicalReaction direction="left-to-right" evidence="12">
        <dbReference type="Rhea" id="RHEA:30752"/>
    </physiologicalReaction>
</comment>
<dbReference type="Pfam" id="PF00501">
    <property type="entry name" value="AMP-binding"/>
    <property type="match status" value="1"/>
</dbReference>
<dbReference type="InterPro" id="IPR042099">
    <property type="entry name" value="ANL_N_sf"/>
</dbReference>
<dbReference type="EMBL" id="CALNXJ010000035">
    <property type="protein sequence ID" value="CAH3141532.1"/>
    <property type="molecule type" value="Genomic_DNA"/>
</dbReference>
<evidence type="ECO:0000256" key="10">
    <source>
        <dbReference type="ARBA" id="ARBA00024548"/>
    </source>
</evidence>
<comment type="similarity">
    <text evidence="1 13">Belongs to the ATP-dependent AMP-binding enzyme family.</text>
</comment>
<evidence type="ECO:0000256" key="1">
    <source>
        <dbReference type="ARBA" id="ARBA00006432"/>
    </source>
</evidence>
<keyword evidence="2 13" id="KW-0436">Ligase</keyword>
<dbReference type="Gene3D" id="3.40.50.12780">
    <property type="entry name" value="N-terminal domain of ligase-like"/>
    <property type="match status" value="1"/>
</dbReference>
<dbReference type="CDD" id="cd05927">
    <property type="entry name" value="LC-FACS_euk"/>
    <property type="match status" value="1"/>
</dbReference>
<proteinExistence type="inferred from homology"/>
<dbReference type="GO" id="GO:0005783">
    <property type="term" value="C:endoplasmic reticulum"/>
    <property type="evidence" value="ECO:0007669"/>
    <property type="project" value="TreeGrafter"/>
</dbReference>
<evidence type="ECO:0000313" key="16">
    <source>
        <dbReference type="Proteomes" id="UP001159428"/>
    </source>
</evidence>
<evidence type="ECO:0000256" key="6">
    <source>
        <dbReference type="ARBA" id="ARBA00024469"/>
    </source>
</evidence>
<dbReference type="Proteomes" id="UP001159428">
    <property type="component" value="Unassembled WGS sequence"/>
</dbReference>
<dbReference type="PANTHER" id="PTHR43272:SF107">
    <property type="entry name" value="LONG-CHAIN-FATTY-ACID--COA LIGASE 5"/>
    <property type="match status" value="1"/>
</dbReference>
<dbReference type="InterPro" id="IPR000873">
    <property type="entry name" value="AMP-dep_synth/lig_dom"/>
</dbReference>
<dbReference type="AlphaFoldDB" id="A0AAU9XA52"/>
<evidence type="ECO:0000256" key="3">
    <source>
        <dbReference type="ARBA" id="ARBA00022741"/>
    </source>
</evidence>
<sequence length="667" mass="74428">MMDLENQSVKVEGGVDNGARRNALRKELITTFFDGVTTPYEGFLRTVQNSGDQPCLGTRGGPDNKYQWITYKEVNDRATNFGSGLVHLGCEPSQNTFVGIYAPNCVEVSVRWDLADLACQMYSMISVPIYDTHGPEGCVYILNHADIETIICNGNKLRFIFDNAKECEKVKRIVKMNKPVTEEEKKEADSLGISLLYIVEVEQMGSNNPQERKPGRPEDTMTVCYTSGTTGTPKGAMLSHGNINAGVAGIQVQYEESGLQMIEGDCMISYLPLAHVYERLAQAMCFLNGVKIGSFRGDVKLLLDDIQELKPTIFPSVPRLLTRVYDKVMAQVSQSKLKGWLFNKALASKEAGLKKGRIKGDTVWDRTVFKRIKMALGGNVRLIVTGAAPLSAKVMMFLRCTMGVCCVVEGYGQTESTAAATITWPRDTSVGHVGAPLPCNLIKLVDVPEKECYAKDGKGEICIKGPTVFQGYLKAPEKTAETIDKDQWLHTGDIGEWLPNGTLKIFDRVKHIFKLAQGEYVAPEKIENIYLRSTLVAQVFVHGDSLRSFVVAIIVPDQEVLEPWARSKNIHGDFAELCENEEVKKAVMDDMTKKGKEGKLSSFEQVKEIHLHNELFSVENGFLTPTFKTKRALVAKAFEQKFQELYEKVDKRMQFMRSTSFEIQQVV</sequence>
<dbReference type="GO" id="GO:0047676">
    <property type="term" value="F:arachidonate-CoA ligase activity"/>
    <property type="evidence" value="ECO:0007669"/>
    <property type="project" value="UniProtKB-EC"/>
</dbReference>
<comment type="catalytic activity">
    <reaction evidence="11">
        <text>(E)-hexadec-2-enoate + ATP + CoA = (2E)-hexadecenoyl-CoA + AMP + diphosphate</text>
        <dbReference type="Rhea" id="RHEA:36139"/>
        <dbReference type="ChEBI" id="CHEBI:30616"/>
        <dbReference type="ChEBI" id="CHEBI:33019"/>
        <dbReference type="ChEBI" id="CHEBI:57287"/>
        <dbReference type="ChEBI" id="CHEBI:61526"/>
        <dbReference type="ChEBI" id="CHEBI:72745"/>
        <dbReference type="ChEBI" id="CHEBI:456215"/>
    </reaction>
    <physiologicalReaction direction="left-to-right" evidence="11">
        <dbReference type="Rhea" id="RHEA:36140"/>
    </physiologicalReaction>
</comment>
<evidence type="ECO:0000256" key="13">
    <source>
        <dbReference type="RuleBase" id="RU369030"/>
    </source>
</evidence>
<keyword evidence="3 13" id="KW-0547">Nucleotide-binding</keyword>
<comment type="caution">
    <text evidence="15">The sequence shown here is derived from an EMBL/GenBank/DDBJ whole genome shotgun (WGS) entry which is preliminary data.</text>
</comment>
<evidence type="ECO:0000256" key="8">
    <source>
        <dbReference type="ARBA" id="ARBA00024495"/>
    </source>
</evidence>
<dbReference type="PROSITE" id="PS00455">
    <property type="entry name" value="AMP_BINDING"/>
    <property type="match status" value="1"/>
</dbReference>
<protein>
    <recommendedName>
        <fullName evidence="13">Long-chain-fatty-acid--CoA ligase</fullName>
        <ecNumber evidence="13">6.2.1.3</ecNumber>
    </recommendedName>
</protein>
<comment type="catalytic activity">
    <reaction evidence="10">
        <text>(5Z,8Z,11Z,14Z)-eicosatetraenoate + ATP + CoA = (5Z,8Z,11Z,14Z)-eicosatetraenoyl-CoA + AMP + diphosphate</text>
        <dbReference type="Rhea" id="RHEA:19713"/>
        <dbReference type="ChEBI" id="CHEBI:30616"/>
        <dbReference type="ChEBI" id="CHEBI:32395"/>
        <dbReference type="ChEBI" id="CHEBI:33019"/>
        <dbReference type="ChEBI" id="CHEBI:57287"/>
        <dbReference type="ChEBI" id="CHEBI:57368"/>
        <dbReference type="ChEBI" id="CHEBI:456215"/>
        <dbReference type="EC" id="6.2.1.15"/>
    </reaction>
    <physiologicalReaction direction="left-to-right" evidence="10">
        <dbReference type="Rhea" id="RHEA:19714"/>
    </physiologicalReaction>
</comment>
<keyword evidence="5 13" id="KW-0067">ATP-binding</keyword>
<dbReference type="InterPro" id="IPR045311">
    <property type="entry name" value="LC-FACS_euk"/>
</dbReference>
<feature type="domain" description="AMP-dependent synthetase/ligase" evidence="14">
    <location>
        <begin position="45"/>
        <end position="473"/>
    </location>
</feature>
<evidence type="ECO:0000313" key="15">
    <source>
        <dbReference type="EMBL" id="CAH3141532.1"/>
    </source>
</evidence>
<dbReference type="SUPFAM" id="SSF56801">
    <property type="entry name" value="Acetyl-CoA synthetase-like"/>
    <property type="match status" value="1"/>
</dbReference>
<dbReference type="PANTHER" id="PTHR43272">
    <property type="entry name" value="LONG-CHAIN-FATTY-ACID--COA LIGASE"/>
    <property type="match status" value="1"/>
</dbReference>
<evidence type="ECO:0000256" key="2">
    <source>
        <dbReference type="ARBA" id="ARBA00022598"/>
    </source>
</evidence>
<evidence type="ECO:0000256" key="5">
    <source>
        <dbReference type="ARBA" id="ARBA00022840"/>
    </source>
</evidence>
<evidence type="ECO:0000256" key="7">
    <source>
        <dbReference type="ARBA" id="ARBA00024484"/>
    </source>
</evidence>
<dbReference type="InterPro" id="IPR020845">
    <property type="entry name" value="AMP-binding_CS"/>
</dbReference>
<keyword evidence="13" id="KW-0443">Lipid metabolism</keyword>
<evidence type="ECO:0000256" key="11">
    <source>
        <dbReference type="ARBA" id="ARBA00024565"/>
    </source>
</evidence>
<name>A0AAU9XA52_9CNID</name>
<dbReference type="GO" id="GO:0016020">
    <property type="term" value="C:membrane"/>
    <property type="evidence" value="ECO:0007669"/>
    <property type="project" value="TreeGrafter"/>
</dbReference>
<keyword evidence="16" id="KW-1185">Reference proteome</keyword>
<comment type="function">
    <text evidence="13">Catalyzes the conversion of long-chain fatty acids to their active form acyl-CoAs for both synthesis of cellular lipids, and degradation via beta-oxidation.</text>
</comment>
<organism evidence="15 16">
    <name type="scientific">Pocillopora meandrina</name>
    <dbReference type="NCBI Taxonomy" id="46732"/>
    <lineage>
        <taxon>Eukaryota</taxon>
        <taxon>Metazoa</taxon>
        <taxon>Cnidaria</taxon>
        <taxon>Anthozoa</taxon>
        <taxon>Hexacorallia</taxon>
        <taxon>Scleractinia</taxon>
        <taxon>Astrocoeniina</taxon>
        <taxon>Pocilloporidae</taxon>
        <taxon>Pocillopora</taxon>
    </lineage>
</organism>
<accession>A0AAU9XA52</accession>
<comment type="catalytic activity">
    <reaction evidence="7">
        <text>a long-chain fatty acid + ATP + CoA = a long-chain fatty acyl-CoA + AMP + diphosphate</text>
        <dbReference type="Rhea" id="RHEA:15421"/>
        <dbReference type="ChEBI" id="CHEBI:30616"/>
        <dbReference type="ChEBI" id="CHEBI:33019"/>
        <dbReference type="ChEBI" id="CHEBI:57287"/>
        <dbReference type="ChEBI" id="CHEBI:57560"/>
        <dbReference type="ChEBI" id="CHEBI:83139"/>
        <dbReference type="ChEBI" id="CHEBI:456215"/>
        <dbReference type="EC" id="6.2.1.3"/>
    </reaction>
    <physiologicalReaction direction="left-to-right" evidence="7">
        <dbReference type="Rhea" id="RHEA:15422"/>
    </physiologicalReaction>
</comment>
<reference evidence="15 16" key="1">
    <citation type="submission" date="2022-05" db="EMBL/GenBank/DDBJ databases">
        <authorList>
            <consortium name="Genoscope - CEA"/>
            <person name="William W."/>
        </authorList>
    </citation>
    <scope>NUCLEOTIDE SEQUENCE [LARGE SCALE GENOMIC DNA]</scope>
</reference>